<dbReference type="Proteomes" id="UP000652219">
    <property type="component" value="Unassembled WGS sequence"/>
</dbReference>
<feature type="compositionally biased region" description="Basic and acidic residues" evidence="1">
    <location>
        <begin position="32"/>
        <end position="46"/>
    </location>
</feature>
<evidence type="ECO:0000256" key="1">
    <source>
        <dbReference type="SAM" id="MobiDB-lite"/>
    </source>
</evidence>
<dbReference type="EMBL" id="WIGN01000119">
    <property type="protein sequence ID" value="KAF6808366.1"/>
    <property type="molecule type" value="Genomic_DNA"/>
</dbReference>
<organism evidence="2 3">
    <name type="scientific">Colletotrichum sojae</name>
    <dbReference type="NCBI Taxonomy" id="2175907"/>
    <lineage>
        <taxon>Eukaryota</taxon>
        <taxon>Fungi</taxon>
        <taxon>Dikarya</taxon>
        <taxon>Ascomycota</taxon>
        <taxon>Pezizomycotina</taxon>
        <taxon>Sordariomycetes</taxon>
        <taxon>Hypocreomycetidae</taxon>
        <taxon>Glomerellales</taxon>
        <taxon>Glomerellaceae</taxon>
        <taxon>Colletotrichum</taxon>
        <taxon>Colletotrichum orchidearum species complex</taxon>
    </lineage>
</organism>
<gene>
    <name evidence="2" type="ORF">CSOJ01_07593</name>
</gene>
<protein>
    <submittedName>
        <fullName evidence="2">Uncharacterized protein</fullName>
    </submittedName>
</protein>
<sequence>MVLFPSYYARMAGQVLFADTKRCLDSSSHGPNEGKGEGEGDGRERPVLTGQDALDTRNRIWATCNITERETHIRKTRHRSEREKSNRWSVRHSIKHPSSQAPAESTISTSSLVIHFLSKFSLSREIQHYRSSGPRACNVSLTASASRILRHMQTPPPARFRRGSGPPALVSLLSHPSPVTFLSMPTLIPRTVATRPKIDGIQKSFLRLSLDPAHLLCRTTLRASTASGLDMRDCISSSLPTSTSGDWSRSSVALEPAPFVSQCPLLWHERERRRGTIPQPATAPSLETQPDPALSFDAVVLSLDLRPLRPAVVEVQTLFSNWNMNGTHVVEARPHATQMIVRISCAYHHAPRPAGALEKFAAANTASFPPGRAGFVGALEAREARIVRFREDPARASTYCRPRRQPSCFPALLQSQPTS</sequence>
<name>A0A8H6MU84_9PEZI</name>
<comment type="caution">
    <text evidence="2">The sequence shown here is derived from an EMBL/GenBank/DDBJ whole genome shotgun (WGS) entry which is preliminary data.</text>
</comment>
<dbReference type="AlphaFoldDB" id="A0A8H6MU84"/>
<keyword evidence="3" id="KW-1185">Reference proteome</keyword>
<evidence type="ECO:0000313" key="2">
    <source>
        <dbReference type="EMBL" id="KAF6808366.1"/>
    </source>
</evidence>
<reference evidence="2 3" key="1">
    <citation type="journal article" date="2020" name="Phytopathology">
        <title>Genome Sequence Resources of Colletotrichum truncatum, C. plurivorum, C. musicola, and C. sojae: Four Species Pathogenic to Soybean (Glycine max).</title>
        <authorList>
            <person name="Rogerio F."/>
            <person name="Boufleur T.R."/>
            <person name="Ciampi-Guillardi M."/>
            <person name="Sukno S.A."/>
            <person name="Thon M.R."/>
            <person name="Massola Junior N.S."/>
            <person name="Baroncelli R."/>
        </authorList>
    </citation>
    <scope>NUCLEOTIDE SEQUENCE [LARGE SCALE GENOMIC DNA]</scope>
    <source>
        <strain evidence="2 3">LFN0009</strain>
    </source>
</reference>
<proteinExistence type="predicted"/>
<evidence type="ECO:0000313" key="3">
    <source>
        <dbReference type="Proteomes" id="UP000652219"/>
    </source>
</evidence>
<feature type="region of interest" description="Disordered" evidence="1">
    <location>
        <begin position="74"/>
        <end position="103"/>
    </location>
</feature>
<feature type="region of interest" description="Disordered" evidence="1">
    <location>
        <begin position="25"/>
        <end position="52"/>
    </location>
</feature>
<accession>A0A8H6MU84</accession>